<feature type="domain" description="Protein kinase" evidence="5">
    <location>
        <begin position="1"/>
        <end position="137"/>
    </location>
</feature>
<proteinExistence type="predicted"/>
<accession>A0ABR2KBQ7</accession>
<evidence type="ECO:0000256" key="3">
    <source>
        <dbReference type="ARBA" id="ARBA00022777"/>
    </source>
</evidence>
<dbReference type="InterPro" id="IPR000719">
    <property type="entry name" value="Prot_kinase_dom"/>
</dbReference>
<keyword evidence="4" id="KW-0067">ATP-binding</keyword>
<dbReference type="Gene3D" id="1.10.510.10">
    <property type="entry name" value="Transferase(Phosphotransferase) domain 1"/>
    <property type="match status" value="1"/>
</dbReference>
<evidence type="ECO:0000256" key="4">
    <source>
        <dbReference type="ARBA" id="ARBA00022840"/>
    </source>
</evidence>
<dbReference type="PROSITE" id="PS50011">
    <property type="entry name" value="PROTEIN_KINASE_DOM"/>
    <property type="match status" value="1"/>
</dbReference>
<evidence type="ECO:0000313" key="7">
    <source>
        <dbReference type="Proteomes" id="UP001470230"/>
    </source>
</evidence>
<organism evidence="6 7">
    <name type="scientific">Tritrichomonas musculus</name>
    <dbReference type="NCBI Taxonomy" id="1915356"/>
    <lineage>
        <taxon>Eukaryota</taxon>
        <taxon>Metamonada</taxon>
        <taxon>Parabasalia</taxon>
        <taxon>Tritrichomonadida</taxon>
        <taxon>Tritrichomonadidae</taxon>
        <taxon>Tritrichomonas</taxon>
    </lineage>
</organism>
<dbReference type="PANTHER" id="PTHR11042">
    <property type="entry name" value="EUKARYOTIC TRANSLATION INITIATION FACTOR 2-ALPHA KINASE EIF2-ALPHA KINASE -RELATED"/>
    <property type="match status" value="1"/>
</dbReference>
<dbReference type="SMART" id="SM00220">
    <property type="entry name" value="S_TKc"/>
    <property type="match status" value="1"/>
</dbReference>
<dbReference type="InterPro" id="IPR050339">
    <property type="entry name" value="CC_SR_Kinase"/>
</dbReference>
<keyword evidence="7" id="KW-1185">Reference proteome</keyword>
<evidence type="ECO:0000256" key="1">
    <source>
        <dbReference type="ARBA" id="ARBA00022679"/>
    </source>
</evidence>
<dbReference type="SUPFAM" id="SSF56112">
    <property type="entry name" value="Protein kinase-like (PK-like)"/>
    <property type="match status" value="1"/>
</dbReference>
<dbReference type="Pfam" id="PF00069">
    <property type="entry name" value="Pkinase"/>
    <property type="match status" value="1"/>
</dbReference>
<reference evidence="6 7" key="1">
    <citation type="submission" date="2024-04" db="EMBL/GenBank/DDBJ databases">
        <title>Tritrichomonas musculus Genome.</title>
        <authorList>
            <person name="Alves-Ferreira E."/>
            <person name="Grigg M."/>
            <person name="Lorenzi H."/>
            <person name="Galac M."/>
        </authorList>
    </citation>
    <scope>NUCLEOTIDE SEQUENCE [LARGE SCALE GENOMIC DNA]</scope>
    <source>
        <strain evidence="6 7">EAF2021</strain>
    </source>
</reference>
<gene>
    <name evidence="6" type="ORF">M9Y10_033285</name>
</gene>
<name>A0ABR2KBQ7_9EUKA</name>
<keyword evidence="3" id="KW-0418">Kinase</keyword>
<evidence type="ECO:0000256" key="2">
    <source>
        <dbReference type="ARBA" id="ARBA00022741"/>
    </source>
</evidence>
<keyword evidence="2" id="KW-0547">Nucleotide-binding</keyword>
<evidence type="ECO:0000313" key="6">
    <source>
        <dbReference type="EMBL" id="KAK8888554.1"/>
    </source>
</evidence>
<evidence type="ECO:0000259" key="5">
    <source>
        <dbReference type="PROSITE" id="PS50011"/>
    </source>
</evidence>
<comment type="caution">
    <text evidence="6">The sequence shown here is derived from an EMBL/GenBank/DDBJ whole genome shotgun (WGS) entry which is preliminary data.</text>
</comment>
<sequence length="173" mass="19971">MHRDLKPLNILLSINLHVRITDFGLAKEEDLADSQSKGVGTRRFMAPEIFEENDEGSTYTSKVDVYSFGITLIIIVTCSCPKFNLKNSLIVIIRPLPDTIVALVRELIVRYLSQSPEERPTFSEILEIMKSNDYDIFNEKKSSKLSPNQDQMKNEIEKRILKIEAFEYQLRDD</sequence>
<keyword evidence="1" id="KW-0808">Transferase</keyword>
<dbReference type="InterPro" id="IPR011009">
    <property type="entry name" value="Kinase-like_dom_sf"/>
</dbReference>
<dbReference type="EMBL" id="JAPFFF010000005">
    <property type="protein sequence ID" value="KAK8888554.1"/>
    <property type="molecule type" value="Genomic_DNA"/>
</dbReference>
<dbReference type="Proteomes" id="UP001470230">
    <property type="component" value="Unassembled WGS sequence"/>
</dbReference>
<protein>
    <recommendedName>
        <fullName evidence="5">Protein kinase domain-containing protein</fullName>
    </recommendedName>
</protein>